<dbReference type="KEGG" id="csol:105359906"/>
<evidence type="ECO:0000313" key="16">
    <source>
        <dbReference type="Proteomes" id="UP000695007"/>
    </source>
</evidence>
<evidence type="ECO:0000256" key="12">
    <source>
        <dbReference type="ARBA" id="ARBA00041058"/>
    </source>
</evidence>
<dbReference type="GO" id="GO:0141148">
    <property type="term" value="F:enoyl-[acyl-carrier-protein] reductase (NADPH) activity"/>
    <property type="evidence" value="ECO:0007669"/>
    <property type="project" value="UniProtKB-EC"/>
</dbReference>
<dbReference type="Proteomes" id="UP000695007">
    <property type="component" value="Unplaced"/>
</dbReference>
<accession>A0AAJ6YCA8</accession>
<keyword evidence="6" id="KW-0809">Transit peptide</keyword>
<keyword evidence="9" id="KW-0496">Mitochondrion</keyword>
<dbReference type="CDD" id="cd08290">
    <property type="entry name" value="ETR"/>
    <property type="match status" value="1"/>
</dbReference>
<keyword evidence="3" id="KW-0444">Lipid biosynthesis</keyword>
<keyword evidence="10" id="KW-0275">Fatty acid biosynthesis</keyword>
<evidence type="ECO:0000256" key="11">
    <source>
        <dbReference type="ARBA" id="ARBA00038963"/>
    </source>
</evidence>
<evidence type="ECO:0000256" key="10">
    <source>
        <dbReference type="ARBA" id="ARBA00023160"/>
    </source>
</evidence>
<dbReference type="Gene3D" id="3.40.50.720">
    <property type="entry name" value="NAD(P)-binding Rossmann-like Domain"/>
    <property type="match status" value="1"/>
</dbReference>
<evidence type="ECO:0000313" key="17">
    <source>
        <dbReference type="RefSeq" id="XP_011494968.1"/>
    </source>
</evidence>
<dbReference type="Pfam" id="PF00107">
    <property type="entry name" value="ADH_zinc_N"/>
    <property type="match status" value="1"/>
</dbReference>
<dbReference type="FunFam" id="3.40.50.720:FF:000112">
    <property type="entry name" value="Enoyl-[acyl-carrier-protein] reductase 1, mitochondrial"/>
    <property type="match status" value="1"/>
</dbReference>
<keyword evidence="5" id="KW-0521">NADP</keyword>
<reference evidence="17" key="1">
    <citation type="submission" date="2025-08" db="UniProtKB">
        <authorList>
            <consortium name="RefSeq"/>
        </authorList>
    </citation>
    <scope>IDENTIFICATION</scope>
</reference>
<dbReference type="SMART" id="SM00829">
    <property type="entry name" value="PKS_ER"/>
    <property type="match status" value="1"/>
</dbReference>
<organism evidence="16 17">
    <name type="scientific">Ceratosolen solmsi marchali</name>
    <dbReference type="NCBI Taxonomy" id="326594"/>
    <lineage>
        <taxon>Eukaryota</taxon>
        <taxon>Metazoa</taxon>
        <taxon>Ecdysozoa</taxon>
        <taxon>Arthropoda</taxon>
        <taxon>Hexapoda</taxon>
        <taxon>Insecta</taxon>
        <taxon>Pterygota</taxon>
        <taxon>Neoptera</taxon>
        <taxon>Endopterygota</taxon>
        <taxon>Hymenoptera</taxon>
        <taxon>Apocrita</taxon>
        <taxon>Proctotrupomorpha</taxon>
        <taxon>Chalcidoidea</taxon>
        <taxon>Agaonidae</taxon>
        <taxon>Agaoninae</taxon>
        <taxon>Ceratosolen</taxon>
    </lineage>
</organism>
<dbReference type="PANTHER" id="PTHR43981">
    <property type="entry name" value="ENOYL-[ACYL-CARRIER-PROTEIN] REDUCTASE, MITOCHONDRIAL"/>
    <property type="match status" value="1"/>
</dbReference>
<protein>
    <recommendedName>
        <fullName evidence="12">Enoyl-[acyl-carrier-protein] reductase, mitochondrial</fullName>
        <ecNumber evidence="11">1.3.1.104</ecNumber>
    </recommendedName>
    <alternativeName>
        <fullName evidence="13">2-enoyl thioester reductase</fullName>
    </alternativeName>
</protein>
<feature type="domain" description="Enoyl reductase (ER)" evidence="15">
    <location>
        <begin position="40"/>
        <end position="346"/>
    </location>
</feature>
<dbReference type="SUPFAM" id="SSF51735">
    <property type="entry name" value="NAD(P)-binding Rossmann-fold domains"/>
    <property type="match status" value="1"/>
</dbReference>
<sequence length="367" mass="41729">MKFGRVSNLLINNLSVPSHYWRRMISSNNEVKSLMYKEYGDPKNVLQIHTSSLQQPCENQVIVKWLFAPVNPADINTIQGKYPSRSPLPAVPGNEAIGEIVAIGSNIRDFNLGDRVLPNGVNKGTWRSHAMYESQELFKVNKKMDAIGASMLNVNPCTAYRMLKDFICLQPGETIIQNGGNSAVGQLVIQLCKIWGIKTINIVRNRSNIETLKEQLLNLGATEVLTEEELKTTNIFKSQILPQPRLALNCVCGKNAWEIQKHLVHGGIMVTYGGMSREPLMVPASHLIFKDITFKGFWMTSWTKDNFNSEERHKMYDELQNLFIEKKLQPPRYQLIPFNQYEEAVVNTLKVDSKNNVKYILDLQTDC</sequence>
<proteinExistence type="inferred from homology"/>
<evidence type="ECO:0000256" key="2">
    <source>
        <dbReference type="ARBA" id="ARBA00010371"/>
    </source>
</evidence>
<evidence type="ECO:0000256" key="1">
    <source>
        <dbReference type="ARBA" id="ARBA00004173"/>
    </source>
</evidence>
<dbReference type="RefSeq" id="XP_011494968.1">
    <property type="nucleotide sequence ID" value="XM_011496666.1"/>
</dbReference>
<comment type="similarity">
    <text evidence="2">Belongs to the zinc-containing alcohol dehydrogenase family. Quinone oxidoreductase subfamily.</text>
</comment>
<evidence type="ECO:0000256" key="14">
    <source>
        <dbReference type="ARBA" id="ARBA00048843"/>
    </source>
</evidence>
<dbReference type="Gene3D" id="3.90.180.10">
    <property type="entry name" value="Medium-chain alcohol dehydrogenases, catalytic domain"/>
    <property type="match status" value="1"/>
</dbReference>
<evidence type="ECO:0000256" key="7">
    <source>
        <dbReference type="ARBA" id="ARBA00023002"/>
    </source>
</evidence>
<evidence type="ECO:0000256" key="4">
    <source>
        <dbReference type="ARBA" id="ARBA00022832"/>
    </source>
</evidence>
<dbReference type="InterPro" id="IPR013149">
    <property type="entry name" value="ADH-like_C"/>
</dbReference>
<keyword evidence="16" id="KW-1185">Reference proteome</keyword>
<dbReference type="EC" id="1.3.1.104" evidence="11"/>
<evidence type="ECO:0000256" key="13">
    <source>
        <dbReference type="ARBA" id="ARBA00042123"/>
    </source>
</evidence>
<dbReference type="GO" id="GO:0006633">
    <property type="term" value="P:fatty acid biosynthetic process"/>
    <property type="evidence" value="ECO:0007669"/>
    <property type="project" value="UniProtKB-KW"/>
</dbReference>
<dbReference type="Pfam" id="PF08240">
    <property type="entry name" value="ADH_N"/>
    <property type="match status" value="1"/>
</dbReference>
<dbReference type="InterPro" id="IPR051034">
    <property type="entry name" value="Mito_Enoyl-ACP_Reductase"/>
</dbReference>
<evidence type="ECO:0000259" key="15">
    <source>
        <dbReference type="SMART" id="SM00829"/>
    </source>
</evidence>
<keyword evidence="7" id="KW-0560">Oxidoreductase</keyword>
<dbReference type="PANTHER" id="PTHR43981:SF2">
    <property type="entry name" value="ENOYL-[ACYL-CARRIER-PROTEIN] REDUCTASE, MITOCHONDRIAL"/>
    <property type="match status" value="1"/>
</dbReference>
<comment type="catalytic activity">
    <reaction evidence="14">
        <text>a 2,3-saturated acyl-[ACP] + NADP(+) = a (2E)-enoyl-[ACP] + NADPH + H(+)</text>
        <dbReference type="Rhea" id="RHEA:22564"/>
        <dbReference type="Rhea" id="RHEA-COMP:9925"/>
        <dbReference type="Rhea" id="RHEA-COMP:9926"/>
        <dbReference type="ChEBI" id="CHEBI:15378"/>
        <dbReference type="ChEBI" id="CHEBI:57783"/>
        <dbReference type="ChEBI" id="CHEBI:58349"/>
        <dbReference type="ChEBI" id="CHEBI:78784"/>
        <dbReference type="ChEBI" id="CHEBI:78785"/>
        <dbReference type="EC" id="1.3.1.104"/>
    </reaction>
</comment>
<keyword evidence="8" id="KW-0443">Lipid metabolism</keyword>
<dbReference type="GeneID" id="105359906"/>
<dbReference type="GO" id="GO:0005739">
    <property type="term" value="C:mitochondrion"/>
    <property type="evidence" value="ECO:0007669"/>
    <property type="project" value="UniProtKB-SubCell"/>
</dbReference>
<dbReference type="AlphaFoldDB" id="A0AAJ6YCA8"/>
<evidence type="ECO:0000256" key="5">
    <source>
        <dbReference type="ARBA" id="ARBA00022857"/>
    </source>
</evidence>
<keyword evidence="4" id="KW-0276">Fatty acid metabolism</keyword>
<evidence type="ECO:0000256" key="8">
    <source>
        <dbReference type="ARBA" id="ARBA00023098"/>
    </source>
</evidence>
<dbReference type="InterPro" id="IPR036291">
    <property type="entry name" value="NAD(P)-bd_dom_sf"/>
</dbReference>
<dbReference type="InterPro" id="IPR020843">
    <property type="entry name" value="ER"/>
</dbReference>
<evidence type="ECO:0000256" key="6">
    <source>
        <dbReference type="ARBA" id="ARBA00022946"/>
    </source>
</evidence>
<name>A0AAJ6YCA8_9HYME</name>
<dbReference type="InterPro" id="IPR011032">
    <property type="entry name" value="GroES-like_sf"/>
</dbReference>
<dbReference type="InterPro" id="IPR013154">
    <property type="entry name" value="ADH-like_N"/>
</dbReference>
<comment type="subcellular location">
    <subcellularLocation>
        <location evidence="1">Mitochondrion</location>
    </subcellularLocation>
</comment>
<evidence type="ECO:0000256" key="9">
    <source>
        <dbReference type="ARBA" id="ARBA00023128"/>
    </source>
</evidence>
<evidence type="ECO:0000256" key="3">
    <source>
        <dbReference type="ARBA" id="ARBA00022516"/>
    </source>
</evidence>
<dbReference type="SUPFAM" id="SSF50129">
    <property type="entry name" value="GroES-like"/>
    <property type="match status" value="1"/>
</dbReference>
<gene>
    <name evidence="17" type="primary">LOC105359906</name>
</gene>